<gene>
    <name evidence="2" type="ORF">ESZ54_11095</name>
</gene>
<evidence type="ECO:0000259" key="1">
    <source>
        <dbReference type="Pfam" id="PF08279"/>
    </source>
</evidence>
<organism evidence="2 3">
    <name type="scientific">Vagococcus silagei</name>
    <dbReference type="NCBI Taxonomy" id="2508885"/>
    <lineage>
        <taxon>Bacteria</taxon>
        <taxon>Bacillati</taxon>
        <taxon>Bacillota</taxon>
        <taxon>Bacilli</taxon>
        <taxon>Lactobacillales</taxon>
        <taxon>Enterococcaceae</taxon>
        <taxon>Vagococcus</taxon>
    </lineage>
</organism>
<dbReference type="InterPro" id="IPR036388">
    <property type="entry name" value="WH-like_DNA-bd_sf"/>
</dbReference>
<reference evidence="2 3" key="1">
    <citation type="submission" date="2019-01" db="EMBL/GenBank/DDBJ databases">
        <title>Vagococcus silagei sp. nov. isolated from brewer's grain.</title>
        <authorList>
            <person name="Guu J.-R."/>
        </authorList>
    </citation>
    <scope>NUCLEOTIDE SEQUENCE [LARGE SCALE GENOMIC DNA]</scope>
    <source>
        <strain evidence="2 3">2B-2</strain>
    </source>
</reference>
<keyword evidence="3" id="KW-1185">Reference proteome</keyword>
<dbReference type="AlphaFoldDB" id="A0A4S3B3H2"/>
<evidence type="ECO:0000313" key="2">
    <source>
        <dbReference type="EMBL" id="THB60320.1"/>
    </source>
</evidence>
<evidence type="ECO:0000313" key="3">
    <source>
        <dbReference type="Proteomes" id="UP000310506"/>
    </source>
</evidence>
<dbReference type="SUPFAM" id="SSF46785">
    <property type="entry name" value="Winged helix' DNA-binding domain"/>
    <property type="match status" value="1"/>
</dbReference>
<dbReference type="InterPro" id="IPR036390">
    <property type="entry name" value="WH_DNA-bd_sf"/>
</dbReference>
<feature type="domain" description="Helix-turn-helix type 11" evidence="1">
    <location>
        <begin position="5"/>
        <end position="54"/>
    </location>
</feature>
<name>A0A4S3B3H2_9ENTE</name>
<sequence>MKIERLINILVPLLSQNSILTKEIAEVYQVSVRTIYRDIKTLGLAGFPIYSKERK</sequence>
<protein>
    <submittedName>
        <fullName evidence="2">HTH domain-containing protein</fullName>
    </submittedName>
</protein>
<dbReference type="InterPro" id="IPR013196">
    <property type="entry name" value="HTH_11"/>
</dbReference>
<dbReference type="Pfam" id="PF08279">
    <property type="entry name" value="HTH_11"/>
    <property type="match status" value="1"/>
</dbReference>
<comment type="caution">
    <text evidence="2">The sequence shown here is derived from an EMBL/GenBank/DDBJ whole genome shotgun (WGS) entry which is preliminary data.</text>
</comment>
<dbReference type="EMBL" id="SDGV01000027">
    <property type="protein sequence ID" value="THB60320.1"/>
    <property type="molecule type" value="Genomic_DNA"/>
</dbReference>
<dbReference type="OrthoDB" id="9815009at2"/>
<dbReference type="RefSeq" id="WP_136137726.1">
    <property type="nucleotide sequence ID" value="NZ_SDGV01000027.1"/>
</dbReference>
<proteinExistence type="predicted"/>
<accession>A0A4S3B3H2</accession>
<dbReference type="Proteomes" id="UP000310506">
    <property type="component" value="Unassembled WGS sequence"/>
</dbReference>
<dbReference type="Gene3D" id="1.10.10.10">
    <property type="entry name" value="Winged helix-like DNA-binding domain superfamily/Winged helix DNA-binding domain"/>
    <property type="match status" value="1"/>
</dbReference>